<evidence type="ECO:0008006" key="4">
    <source>
        <dbReference type="Google" id="ProtNLM"/>
    </source>
</evidence>
<organism evidence="2 3">
    <name type="scientific">Nonomuraea angiospora</name>
    <dbReference type="NCBI Taxonomy" id="46172"/>
    <lineage>
        <taxon>Bacteria</taxon>
        <taxon>Bacillati</taxon>
        <taxon>Actinomycetota</taxon>
        <taxon>Actinomycetes</taxon>
        <taxon>Streptosporangiales</taxon>
        <taxon>Streptosporangiaceae</taxon>
        <taxon>Nonomuraea</taxon>
    </lineage>
</organism>
<feature type="signal peptide" evidence="1">
    <location>
        <begin position="1"/>
        <end position="23"/>
    </location>
</feature>
<sequence length="97" mass="10316">MKTRRLHSAVLAVALGASVLASAAPAFAGTRTSTAVATAGWPAPDWYLQGPYQTLADCDLAFEDAAQNGQYTGLVGCHWFRGGGPYLPGFYYEVYIP</sequence>
<feature type="chain" id="PRO_5045559379" description="Secreted protein" evidence="1">
    <location>
        <begin position="24"/>
        <end position="97"/>
    </location>
</feature>
<dbReference type="RefSeq" id="WP_192789243.1">
    <property type="nucleotide sequence ID" value="NZ_JADBEK010000001.1"/>
</dbReference>
<accession>A0ABR9M8B8</accession>
<proteinExistence type="predicted"/>
<evidence type="ECO:0000313" key="2">
    <source>
        <dbReference type="EMBL" id="MBE1589156.1"/>
    </source>
</evidence>
<evidence type="ECO:0000313" key="3">
    <source>
        <dbReference type="Proteomes" id="UP000633509"/>
    </source>
</evidence>
<reference evidence="2 3" key="1">
    <citation type="submission" date="2020-10" db="EMBL/GenBank/DDBJ databases">
        <title>Sequencing the genomes of 1000 actinobacteria strains.</title>
        <authorList>
            <person name="Klenk H.-P."/>
        </authorList>
    </citation>
    <scope>NUCLEOTIDE SEQUENCE [LARGE SCALE GENOMIC DNA]</scope>
    <source>
        <strain evidence="2 3">DSM 43173</strain>
    </source>
</reference>
<keyword evidence="1" id="KW-0732">Signal</keyword>
<dbReference type="Proteomes" id="UP000633509">
    <property type="component" value="Unassembled WGS sequence"/>
</dbReference>
<gene>
    <name evidence="2" type="ORF">H4W80_007414</name>
</gene>
<protein>
    <recommendedName>
        <fullName evidence="4">Secreted protein</fullName>
    </recommendedName>
</protein>
<dbReference type="EMBL" id="JADBEK010000001">
    <property type="protein sequence ID" value="MBE1589156.1"/>
    <property type="molecule type" value="Genomic_DNA"/>
</dbReference>
<evidence type="ECO:0000256" key="1">
    <source>
        <dbReference type="SAM" id="SignalP"/>
    </source>
</evidence>
<keyword evidence="3" id="KW-1185">Reference proteome</keyword>
<name>A0ABR9M8B8_9ACTN</name>
<comment type="caution">
    <text evidence="2">The sequence shown here is derived from an EMBL/GenBank/DDBJ whole genome shotgun (WGS) entry which is preliminary data.</text>
</comment>